<gene>
    <name evidence="1" type="ORF">AVEN_215328_1</name>
</gene>
<sequence length="99" mass="11619">MCQLETHHLQADHLSYYAFSSSLDFRRMTPSPMLPPITLQADHLSYYAFLLLDFRRMTPTYAPHHLQADHLSYMLPSSLILQKDFLTLMFPLSLLQVDY</sequence>
<dbReference type="AlphaFoldDB" id="A0A4Y2U133"/>
<comment type="caution">
    <text evidence="1">The sequence shown here is derived from an EMBL/GenBank/DDBJ whole genome shotgun (WGS) entry which is preliminary data.</text>
</comment>
<keyword evidence="2" id="KW-1185">Reference proteome</keyword>
<name>A0A4Y2U133_ARAVE</name>
<organism evidence="1 2">
    <name type="scientific">Araneus ventricosus</name>
    <name type="common">Orbweaver spider</name>
    <name type="synonym">Epeira ventricosa</name>
    <dbReference type="NCBI Taxonomy" id="182803"/>
    <lineage>
        <taxon>Eukaryota</taxon>
        <taxon>Metazoa</taxon>
        <taxon>Ecdysozoa</taxon>
        <taxon>Arthropoda</taxon>
        <taxon>Chelicerata</taxon>
        <taxon>Arachnida</taxon>
        <taxon>Araneae</taxon>
        <taxon>Araneomorphae</taxon>
        <taxon>Entelegynae</taxon>
        <taxon>Araneoidea</taxon>
        <taxon>Araneidae</taxon>
        <taxon>Araneus</taxon>
    </lineage>
</organism>
<accession>A0A4Y2U133</accession>
<evidence type="ECO:0000313" key="2">
    <source>
        <dbReference type="Proteomes" id="UP000499080"/>
    </source>
</evidence>
<dbReference type="Proteomes" id="UP000499080">
    <property type="component" value="Unassembled WGS sequence"/>
</dbReference>
<evidence type="ECO:0000313" key="1">
    <source>
        <dbReference type="EMBL" id="GBO06302.1"/>
    </source>
</evidence>
<proteinExistence type="predicted"/>
<dbReference type="EMBL" id="BGPR01032688">
    <property type="protein sequence ID" value="GBO06302.1"/>
    <property type="molecule type" value="Genomic_DNA"/>
</dbReference>
<reference evidence="1 2" key="1">
    <citation type="journal article" date="2019" name="Sci. Rep.">
        <title>Orb-weaving spider Araneus ventricosus genome elucidates the spidroin gene catalogue.</title>
        <authorList>
            <person name="Kono N."/>
            <person name="Nakamura H."/>
            <person name="Ohtoshi R."/>
            <person name="Moran D.A.P."/>
            <person name="Shinohara A."/>
            <person name="Yoshida Y."/>
            <person name="Fujiwara M."/>
            <person name="Mori M."/>
            <person name="Tomita M."/>
            <person name="Arakawa K."/>
        </authorList>
    </citation>
    <scope>NUCLEOTIDE SEQUENCE [LARGE SCALE GENOMIC DNA]</scope>
</reference>
<protein>
    <submittedName>
        <fullName evidence="1">Uncharacterized protein</fullName>
    </submittedName>
</protein>